<dbReference type="Gene3D" id="3.40.50.1820">
    <property type="entry name" value="alpha/beta hydrolase"/>
    <property type="match status" value="1"/>
</dbReference>
<dbReference type="OrthoDB" id="2987348at2"/>
<proteinExistence type="predicted"/>
<feature type="domain" description="AB hydrolase-1" evidence="2">
    <location>
        <begin position="30"/>
        <end position="283"/>
    </location>
</feature>
<organism evidence="3 4">
    <name type="scientific">Nocardioides iriomotensis</name>
    <dbReference type="NCBI Taxonomy" id="715784"/>
    <lineage>
        <taxon>Bacteria</taxon>
        <taxon>Bacillati</taxon>
        <taxon>Actinomycetota</taxon>
        <taxon>Actinomycetes</taxon>
        <taxon>Propionibacteriales</taxon>
        <taxon>Nocardioidaceae</taxon>
        <taxon>Nocardioides</taxon>
    </lineage>
</organism>
<dbReference type="Proteomes" id="UP000291189">
    <property type="component" value="Unassembled WGS sequence"/>
</dbReference>
<dbReference type="PRINTS" id="PR00111">
    <property type="entry name" value="ABHYDROLASE"/>
</dbReference>
<comment type="caution">
    <text evidence="3">The sequence shown here is derived from an EMBL/GenBank/DDBJ whole genome shotgun (WGS) entry which is preliminary data.</text>
</comment>
<dbReference type="Pfam" id="PF00561">
    <property type="entry name" value="Abhydrolase_1"/>
    <property type="match status" value="1"/>
</dbReference>
<dbReference type="AlphaFoldDB" id="A0A4Q5J9Q0"/>
<gene>
    <name evidence="3" type="ORF">ETU37_03500</name>
</gene>
<dbReference type="PANTHER" id="PTHR43329">
    <property type="entry name" value="EPOXIDE HYDROLASE"/>
    <property type="match status" value="1"/>
</dbReference>
<dbReference type="InterPro" id="IPR000073">
    <property type="entry name" value="AB_hydrolase_1"/>
</dbReference>
<keyword evidence="1 3" id="KW-0378">Hydrolase</keyword>
<evidence type="ECO:0000313" key="4">
    <source>
        <dbReference type="Proteomes" id="UP000291189"/>
    </source>
</evidence>
<sequence>MELPGPWSDRYVAANGARFHCVEAGPADGPLVLLLHGFPQFWWAWRAQLPALADAGYRAVAMDLRGYGGSDKTPNGYDPVTLAGDVSGVVKALGERSAVLVGHGWGGYVAWATATLHPREVSALGAVAAPHPGAMLRGLRRHPASPALRHVLAMQVPLRPERRLARADTGFLRDHLRSWSSPASAFPDDDTVTTYQRAISQWPSSHCALEYHRWLVRSQVRTDGRAFERAMRAPVGQPVLVVRGSDDRTLPPGAFEATPAHVLGHVTEHDVAGAGHFVPEEAPDAFTALLLDWLSQR</sequence>
<dbReference type="GO" id="GO:0016787">
    <property type="term" value="F:hydrolase activity"/>
    <property type="evidence" value="ECO:0007669"/>
    <property type="project" value="UniProtKB-KW"/>
</dbReference>
<protein>
    <submittedName>
        <fullName evidence="3">Alpha/beta hydrolase</fullName>
    </submittedName>
</protein>
<dbReference type="RefSeq" id="WP_129985475.1">
    <property type="nucleotide sequence ID" value="NZ_SDPU01000010.1"/>
</dbReference>
<dbReference type="InterPro" id="IPR029058">
    <property type="entry name" value="AB_hydrolase_fold"/>
</dbReference>
<name>A0A4Q5J9Q0_9ACTN</name>
<dbReference type="InterPro" id="IPR000639">
    <property type="entry name" value="Epox_hydrolase-like"/>
</dbReference>
<evidence type="ECO:0000259" key="2">
    <source>
        <dbReference type="Pfam" id="PF00561"/>
    </source>
</evidence>
<dbReference type="PRINTS" id="PR00412">
    <property type="entry name" value="EPOXHYDRLASE"/>
</dbReference>
<accession>A0A4Q5J9Q0</accession>
<keyword evidence="4" id="KW-1185">Reference proteome</keyword>
<reference evidence="3 4" key="1">
    <citation type="submission" date="2019-01" db="EMBL/GenBank/DDBJ databases">
        <title>Nocardioides guangzhouensis sp. nov., an actinobacterium isolated from soil.</title>
        <authorList>
            <person name="Fu Y."/>
            <person name="Cai Y."/>
            <person name="Lin Z."/>
            <person name="Chen P."/>
        </authorList>
    </citation>
    <scope>NUCLEOTIDE SEQUENCE [LARGE SCALE GENOMIC DNA]</scope>
    <source>
        <strain evidence="3 4">NBRC 105384</strain>
    </source>
</reference>
<dbReference type="EMBL" id="SDPU01000010">
    <property type="protein sequence ID" value="RYU14591.1"/>
    <property type="molecule type" value="Genomic_DNA"/>
</dbReference>
<dbReference type="SUPFAM" id="SSF53474">
    <property type="entry name" value="alpha/beta-Hydrolases"/>
    <property type="match status" value="1"/>
</dbReference>
<evidence type="ECO:0000313" key="3">
    <source>
        <dbReference type="EMBL" id="RYU14591.1"/>
    </source>
</evidence>
<evidence type="ECO:0000256" key="1">
    <source>
        <dbReference type="ARBA" id="ARBA00022801"/>
    </source>
</evidence>